<organism evidence="3 4">
    <name type="scientific">Basidiobolus ranarum</name>
    <dbReference type="NCBI Taxonomy" id="34480"/>
    <lineage>
        <taxon>Eukaryota</taxon>
        <taxon>Fungi</taxon>
        <taxon>Fungi incertae sedis</taxon>
        <taxon>Zoopagomycota</taxon>
        <taxon>Entomophthoromycotina</taxon>
        <taxon>Basidiobolomycetes</taxon>
        <taxon>Basidiobolales</taxon>
        <taxon>Basidiobolaceae</taxon>
        <taxon>Basidiobolus</taxon>
    </lineage>
</organism>
<dbReference type="PROSITE" id="PS50076">
    <property type="entry name" value="DNAJ_2"/>
    <property type="match status" value="1"/>
</dbReference>
<dbReference type="Pfam" id="PF00226">
    <property type="entry name" value="DnaJ"/>
    <property type="match status" value="1"/>
</dbReference>
<reference evidence="3 4" key="1">
    <citation type="submission" date="2023-04" db="EMBL/GenBank/DDBJ databases">
        <title>Genome of Basidiobolus ranarum AG-B5.</title>
        <authorList>
            <person name="Stajich J.E."/>
            <person name="Carter-House D."/>
            <person name="Gryganskyi A."/>
        </authorList>
    </citation>
    <scope>NUCLEOTIDE SEQUENCE [LARGE SCALE GENOMIC DNA]</scope>
    <source>
        <strain evidence="3 4">AG-B5</strain>
    </source>
</reference>
<evidence type="ECO:0000313" key="4">
    <source>
        <dbReference type="Proteomes" id="UP001479436"/>
    </source>
</evidence>
<evidence type="ECO:0000313" key="3">
    <source>
        <dbReference type="EMBL" id="KAK9759998.1"/>
    </source>
</evidence>
<gene>
    <name evidence="3" type="ORF">K7432_016418</name>
</gene>
<keyword evidence="1" id="KW-0143">Chaperone</keyword>
<keyword evidence="4" id="KW-1185">Reference proteome</keyword>
<dbReference type="InterPro" id="IPR036869">
    <property type="entry name" value="J_dom_sf"/>
</dbReference>
<dbReference type="SUPFAM" id="SSF46565">
    <property type="entry name" value="Chaperone J-domain"/>
    <property type="match status" value="1"/>
</dbReference>
<accession>A0ABR2WER1</accession>
<dbReference type="SMART" id="SM00271">
    <property type="entry name" value="DnaJ"/>
    <property type="match status" value="1"/>
</dbReference>
<dbReference type="EMBL" id="JASJQH010002697">
    <property type="protein sequence ID" value="KAK9759998.1"/>
    <property type="molecule type" value="Genomic_DNA"/>
</dbReference>
<name>A0ABR2WER1_9FUNG</name>
<proteinExistence type="predicted"/>
<dbReference type="Gene3D" id="1.10.287.110">
    <property type="entry name" value="DnaJ domain"/>
    <property type="match status" value="1"/>
</dbReference>
<dbReference type="Proteomes" id="UP001479436">
    <property type="component" value="Unassembled WGS sequence"/>
</dbReference>
<dbReference type="PANTHER" id="PTHR44145:SF3">
    <property type="entry name" value="DNAJ HOMOLOG SUBFAMILY A MEMBER 3, MITOCHONDRIAL"/>
    <property type="match status" value="1"/>
</dbReference>
<feature type="domain" description="J" evidence="2">
    <location>
        <begin position="29"/>
        <end position="94"/>
    </location>
</feature>
<protein>
    <recommendedName>
        <fullName evidence="2">J domain-containing protein</fullName>
    </recommendedName>
</protein>
<sequence>MIYPLPLCRKNVANVGKRFMSTVSNTSITHYQVLGVDERATAKEIRSRYIHLCKRFHPDIAGKTKDSSERFLQIKNAYGILSDPQQRKYYDDGKVYYNHFVNNTMHWRQHAKAQNPRWGYDARVYGQQTAGGCYHCRFGRFCWDGAIP</sequence>
<dbReference type="InterPro" id="IPR051938">
    <property type="entry name" value="Apopto_cytoskel_mod"/>
</dbReference>
<comment type="caution">
    <text evidence="3">The sequence shown here is derived from an EMBL/GenBank/DDBJ whole genome shotgun (WGS) entry which is preliminary data.</text>
</comment>
<dbReference type="PANTHER" id="PTHR44145">
    <property type="entry name" value="DNAJ HOMOLOG SUBFAMILY A MEMBER 3, MITOCHONDRIAL"/>
    <property type="match status" value="1"/>
</dbReference>
<evidence type="ECO:0000259" key="2">
    <source>
        <dbReference type="PROSITE" id="PS50076"/>
    </source>
</evidence>
<dbReference type="PRINTS" id="PR00625">
    <property type="entry name" value="JDOMAIN"/>
</dbReference>
<evidence type="ECO:0000256" key="1">
    <source>
        <dbReference type="ARBA" id="ARBA00023186"/>
    </source>
</evidence>
<dbReference type="CDD" id="cd06257">
    <property type="entry name" value="DnaJ"/>
    <property type="match status" value="1"/>
</dbReference>
<dbReference type="InterPro" id="IPR001623">
    <property type="entry name" value="DnaJ_domain"/>
</dbReference>